<dbReference type="AlphaFoldDB" id="A0AA36EL64"/>
<sequence>MFLRTPVGIQALNSSPCSGDNGNTTSSSTSEAAGSRCRFLAAERKQEKKENWNSIGRASRGRRWPCQSKHECEGGGGSRLQQQLRNIGGGGKRLAAAEEVRGGEDGG</sequence>
<gene>
    <name evidence="2" type="ORF">LSALG_LOCUS38518</name>
</gene>
<organism evidence="2 3">
    <name type="scientific">Lactuca saligna</name>
    <name type="common">Willowleaf lettuce</name>
    <dbReference type="NCBI Taxonomy" id="75948"/>
    <lineage>
        <taxon>Eukaryota</taxon>
        <taxon>Viridiplantae</taxon>
        <taxon>Streptophyta</taxon>
        <taxon>Embryophyta</taxon>
        <taxon>Tracheophyta</taxon>
        <taxon>Spermatophyta</taxon>
        <taxon>Magnoliopsida</taxon>
        <taxon>eudicotyledons</taxon>
        <taxon>Gunneridae</taxon>
        <taxon>Pentapetalae</taxon>
        <taxon>asterids</taxon>
        <taxon>campanulids</taxon>
        <taxon>Asterales</taxon>
        <taxon>Asteraceae</taxon>
        <taxon>Cichorioideae</taxon>
        <taxon>Cichorieae</taxon>
        <taxon>Lactucinae</taxon>
        <taxon>Lactuca</taxon>
    </lineage>
</organism>
<keyword evidence="3" id="KW-1185">Reference proteome</keyword>
<dbReference type="EMBL" id="OX465084">
    <property type="protein sequence ID" value="CAI9299832.1"/>
    <property type="molecule type" value="Genomic_DNA"/>
</dbReference>
<feature type="compositionally biased region" description="Polar residues" evidence="1">
    <location>
        <begin position="11"/>
        <end position="23"/>
    </location>
</feature>
<evidence type="ECO:0000313" key="3">
    <source>
        <dbReference type="Proteomes" id="UP001177003"/>
    </source>
</evidence>
<evidence type="ECO:0000256" key="1">
    <source>
        <dbReference type="SAM" id="MobiDB-lite"/>
    </source>
</evidence>
<feature type="compositionally biased region" description="Basic and acidic residues" evidence="1">
    <location>
        <begin position="95"/>
        <end position="107"/>
    </location>
</feature>
<reference evidence="2" key="1">
    <citation type="submission" date="2023-04" db="EMBL/GenBank/DDBJ databases">
        <authorList>
            <person name="Vijverberg K."/>
            <person name="Xiong W."/>
            <person name="Schranz E."/>
        </authorList>
    </citation>
    <scope>NUCLEOTIDE SEQUENCE</scope>
</reference>
<accession>A0AA36EL64</accession>
<feature type="region of interest" description="Disordered" evidence="1">
    <location>
        <begin position="48"/>
        <end position="107"/>
    </location>
</feature>
<evidence type="ECO:0000313" key="2">
    <source>
        <dbReference type="EMBL" id="CAI9299832.1"/>
    </source>
</evidence>
<dbReference type="Proteomes" id="UP001177003">
    <property type="component" value="Chromosome 8"/>
</dbReference>
<protein>
    <submittedName>
        <fullName evidence="2">Uncharacterized protein</fullName>
    </submittedName>
</protein>
<proteinExistence type="predicted"/>
<feature type="region of interest" description="Disordered" evidence="1">
    <location>
        <begin position="1"/>
        <end position="34"/>
    </location>
</feature>
<name>A0AA36EL64_LACSI</name>